<keyword evidence="2" id="KW-1185">Reference proteome</keyword>
<protein>
    <submittedName>
        <fullName evidence="1">Uncharacterized protein</fullName>
    </submittedName>
</protein>
<geneLocation type="plasmid" evidence="1 2">
    <name>unnamed4</name>
</geneLocation>
<evidence type="ECO:0000313" key="1">
    <source>
        <dbReference type="EMBL" id="UPM45322.1"/>
    </source>
</evidence>
<dbReference type="RefSeq" id="WP_247995972.1">
    <property type="nucleotide sequence ID" value="NZ_CP096023.1"/>
</dbReference>
<dbReference type="EMBL" id="CP096023">
    <property type="protein sequence ID" value="UPM45322.1"/>
    <property type="molecule type" value="Genomic_DNA"/>
</dbReference>
<name>A0A8U0A879_9EURY</name>
<gene>
    <name evidence="1" type="ORF">MW046_18805</name>
</gene>
<reference evidence="1" key="1">
    <citation type="submission" date="2022-04" db="EMBL/GenBank/DDBJ databases">
        <title>Halocatena sp. nov., isolated from a salt lake.</title>
        <authorList>
            <person name="Cui H.-L."/>
        </authorList>
    </citation>
    <scope>NUCLEOTIDE SEQUENCE</scope>
    <source>
        <strain evidence="1">AD-1</strain>
        <plasmid evidence="1">unnamed4</plasmid>
    </source>
</reference>
<evidence type="ECO:0000313" key="2">
    <source>
        <dbReference type="Proteomes" id="UP000831768"/>
    </source>
</evidence>
<proteinExistence type="predicted"/>
<dbReference type="Proteomes" id="UP000831768">
    <property type="component" value="Plasmid unnamed4"/>
</dbReference>
<organism evidence="1 2">
    <name type="scientific">Halocatena salina</name>
    <dbReference type="NCBI Taxonomy" id="2934340"/>
    <lineage>
        <taxon>Archaea</taxon>
        <taxon>Methanobacteriati</taxon>
        <taxon>Methanobacteriota</taxon>
        <taxon>Stenosarchaea group</taxon>
        <taxon>Halobacteria</taxon>
        <taxon>Halobacteriales</taxon>
        <taxon>Natronomonadaceae</taxon>
        <taxon>Halocatena</taxon>
    </lineage>
</organism>
<dbReference type="KEGG" id="haad:MW046_18805"/>
<sequence length="57" mass="6089">MRIDCLLNAAEDLLTPTARDGDVPAYDAAGGSGQPFDTLADELALRTMRRLHEATDG</sequence>
<accession>A0A8U0A879</accession>
<dbReference type="GeneID" id="71930142"/>
<dbReference type="AlphaFoldDB" id="A0A8U0A879"/>
<keyword evidence="1" id="KW-0614">Plasmid</keyword>